<organism evidence="4 5">
    <name type="scientific">Dietzia maris</name>
    <dbReference type="NCBI Taxonomy" id="37915"/>
    <lineage>
        <taxon>Bacteria</taxon>
        <taxon>Bacillati</taxon>
        <taxon>Actinomycetota</taxon>
        <taxon>Actinomycetes</taxon>
        <taxon>Mycobacteriales</taxon>
        <taxon>Dietziaceae</taxon>
        <taxon>Dietzia</taxon>
    </lineage>
</organism>
<evidence type="ECO:0000256" key="1">
    <source>
        <dbReference type="ARBA" id="ARBA00023125"/>
    </source>
</evidence>
<dbReference type="GO" id="GO:0003677">
    <property type="term" value="F:DNA binding"/>
    <property type="evidence" value="ECO:0007669"/>
    <property type="project" value="UniProtKB-KW"/>
</dbReference>
<reference evidence="4 5" key="1">
    <citation type="submission" date="2023-07" db="EMBL/GenBank/DDBJ databases">
        <title>Strategy for survival of the halotoleranting strain Dietzia MX2 from the Yakshinskoe mineral salts deposit.</title>
        <authorList>
            <person name="Kharitonova M.A."/>
            <person name="Kupriyanova-Ashina F.G."/>
            <person name="Shakirov T.R."/>
            <person name="Vafina M.S."/>
            <person name="Ilinskaya O.N."/>
        </authorList>
    </citation>
    <scope>NUCLEOTIDE SEQUENCE [LARGE SCALE GENOMIC DNA]</scope>
    <source>
        <strain evidence="4 5">MX2</strain>
    </source>
</reference>
<dbReference type="Proteomes" id="UP001172702">
    <property type="component" value="Unassembled WGS sequence"/>
</dbReference>
<dbReference type="Gene3D" id="2.40.50.140">
    <property type="entry name" value="Nucleic acid-binding proteins"/>
    <property type="match status" value="1"/>
</dbReference>
<feature type="region of interest" description="Disordered" evidence="3">
    <location>
        <begin position="120"/>
        <end position="179"/>
    </location>
</feature>
<proteinExistence type="predicted"/>
<dbReference type="EMBL" id="JAUHTB010000004">
    <property type="protein sequence ID" value="MDN4505374.1"/>
    <property type="molecule type" value="Genomic_DNA"/>
</dbReference>
<feature type="compositionally biased region" description="Acidic residues" evidence="3">
    <location>
        <begin position="159"/>
        <end position="169"/>
    </location>
</feature>
<dbReference type="Pfam" id="PF00436">
    <property type="entry name" value="SSB"/>
    <property type="match status" value="1"/>
</dbReference>
<dbReference type="SUPFAM" id="SSF50249">
    <property type="entry name" value="Nucleic acid-binding proteins"/>
    <property type="match status" value="1"/>
</dbReference>
<evidence type="ECO:0000313" key="5">
    <source>
        <dbReference type="Proteomes" id="UP001172702"/>
    </source>
</evidence>
<keyword evidence="5" id="KW-1185">Reference proteome</keyword>
<evidence type="ECO:0000256" key="2">
    <source>
        <dbReference type="PROSITE-ProRule" id="PRU00252"/>
    </source>
</evidence>
<dbReference type="InterPro" id="IPR000424">
    <property type="entry name" value="Primosome_PriB/ssb"/>
</dbReference>
<comment type="caution">
    <text evidence="4">The sequence shown here is derived from an EMBL/GenBank/DDBJ whole genome shotgun (WGS) entry which is preliminary data.</text>
</comment>
<accession>A0ABT8GYS4</accession>
<dbReference type="CDD" id="cd04496">
    <property type="entry name" value="SSB_OBF"/>
    <property type="match status" value="1"/>
</dbReference>
<evidence type="ECO:0000313" key="4">
    <source>
        <dbReference type="EMBL" id="MDN4505374.1"/>
    </source>
</evidence>
<keyword evidence="1 2" id="KW-0238">DNA-binding</keyword>
<sequence length="179" mass="19026">MNETHTTVRGTVITDPTTRRVGDDQVFTFRVASNSRYQDRLTGEWKTGGTLYFSANCWGRLGQRASGALCKGDGVILHGRLLTNEYERDGRIMRDLEMRVSAVGPDLSRMDVTVRRARTDAPTEGAGVDGAGIDGAGVDEAGLRGAAEDSDAMALGSLDPDEPESEQSEAGEFVGAAGA</sequence>
<gene>
    <name evidence="4" type="ORF">QYF62_04805</name>
</gene>
<dbReference type="InterPro" id="IPR012340">
    <property type="entry name" value="NA-bd_OB-fold"/>
</dbReference>
<protein>
    <submittedName>
        <fullName evidence="4">Single-stranded DNA-binding protein</fullName>
    </submittedName>
</protein>
<name>A0ABT8GYS4_9ACTN</name>
<dbReference type="PROSITE" id="PS50935">
    <property type="entry name" value="SSB"/>
    <property type="match status" value="1"/>
</dbReference>
<evidence type="ECO:0000256" key="3">
    <source>
        <dbReference type="SAM" id="MobiDB-lite"/>
    </source>
</evidence>
<dbReference type="RefSeq" id="WP_269503112.1">
    <property type="nucleotide sequence ID" value="NZ_JAPWIO010000007.1"/>
</dbReference>